<dbReference type="Proteomes" id="UP001190700">
    <property type="component" value="Unassembled WGS sequence"/>
</dbReference>
<name>A0AAE0FY04_9CHLO</name>
<sequence length="412" mass="46655">MFVISFSALRALVFRSRALLELSDHFLESLEHSNSPLPPQPSLMPHLLVLALPFPVDEFASATTSTSTAPPETVADTSICDSETPPISTSYPKALIRTTSGAELCWEHPTSATLEEVAQCAASQLQCCYEISCASSDESRVDVDGAILTPWRRANHWYFALAIMNVLYETFGWNYPVYQPSLLNNSYQRFSGLTFAAVEGSCYVLFGCIFSLMRWSQLIIAARVQKILHRIHDCNDMSITSALRSIRDLAHDVRKFSDIFEPYLIASSMLTTTLILVETAIYVYNIVQGQPIEEGDEVGVGFLFMLLYFWGTPLYISWDVNKVWKRFLEDVNELKVESGRRLLRVDPESSALSYPNLEVMLKYAERKEIGFRCFGIVVGRDWLQRTTFINIFITFLGALSIKFASYVENKQR</sequence>
<evidence type="ECO:0000313" key="3">
    <source>
        <dbReference type="EMBL" id="KAK3267883.1"/>
    </source>
</evidence>
<feature type="region of interest" description="Disordered" evidence="1">
    <location>
        <begin position="62"/>
        <end position="86"/>
    </location>
</feature>
<dbReference type="EMBL" id="LGRX02012146">
    <property type="protein sequence ID" value="KAK3267883.1"/>
    <property type="molecule type" value="Genomic_DNA"/>
</dbReference>
<feature type="transmembrane region" description="Helical" evidence="2">
    <location>
        <begin position="299"/>
        <end position="318"/>
    </location>
</feature>
<feature type="transmembrane region" description="Helical" evidence="2">
    <location>
        <begin position="263"/>
        <end position="287"/>
    </location>
</feature>
<keyword evidence="2" id="KW-0472">Membrane</keyword>
<keyword evidence="2" id="KW-1133">Transmembrane helix</keyword>
<evidence type="ECO:0000313" key="4">
    <source>
        <dbReference type="Proteomes" id="UP001190700"/>
    </source>
</evidence>
<feature type="transmembrane region" description="Helical" evidence="2">
    <location>
        <begin position="388"/>
        <end position="407"/>
    </location>
</feature>
<keyword evidence="4" id="KW-1185">Reference proteome</keyword>
<organism evidence="3 4">
    <name type="scientific">Cymbomonas tetramitiformis</name>
    <dbReference type="NCBI Taxonomy" id="36881"/>
    <lineage>
        <taxon>Eukaryota</taxon>
        <taxon>Viridiplantae</taxon>
        <taxon>Chlorophyta</taxon>
        <taxon>Pyramimonadophyceae</taxon>
        <taxon>Pyramimonadales</taxon>
        <taxon>Pyramimonadaceae</taxon>
        <taxon>Cymbomonas</taxon>
    </lineage>
</organism>
<proteinExistence type="predicted"/>
<gene>
    <name evidence="3" type="ORF">CYMTET_23586</name>
</gene>
<comment type="caution">
    <text evidence="3">The sequence shown here is derived from an EMBL/GenBank/DDBJ whole genome shotgun (WGS) entry which is preliminary data.</text>
</comment>
<evidence type="ECO:0000256" key="2">
    <source>
        <dbReference type="SAM" id="Phobius"/>
    </source>
</evidence>
<accession>A0AAE0FY04</accession>
<feature type="compositionally biased region" description="Polar residues" evidence="1">
    <location>
        <begin position="75"/>
        <end position="86"/>
    </location>
</feature>
<feature type="transmembrane region" description="Helical" evidence="2">
    <location>
        <begin position="190"/>
        <end position="213"/>
    </location>
</feature>
<evidence type="ECO:0000256" key="1">
    <source>
        <dbReference type="SAM" id="MobiDB-lite"/>
    </source>
</evidence>
<dbReference type="AlphaFoldDB" id="A0AAE0FY04"/>
<protein>
    <submittedName>
        <fullName evidence="3">Uncharacterized protein</fullName>
    </submittedName>
</protein>
<keyword evidence="2" id="KW-0812">Transmembrane</keyword>
<reference evidence="3 4" key="1">
    <citation type="journal article" date="2015" name="Genome Biol. Evol.">
        <title>Comparative Genomics of a Bacterivorous Green Alga Reveals Evolutionary Causalities and Consequences of Phago-Mixotrophic Mode of Nutrition.</title>
        <authorList>
            <person name="Burns J.A."/>
            <person name="Paasch A."/>
            <person name="Narechania A."/>
            <person name="Kim E."/>
        </authorList>
    </citation>
    <scope>NUCLEOTIDE SEQUENCE [LARGE SCALE GENOMIC DNA]</scope>
    <source>
        <strain evidence="3 4">PLY_AMNH</strain>
    </source>
</reference>
<feature type="transmembrane region" description="Helical" evidence="2">
    <location>
        <begin position="157"/>
        <end position="178"/>
    </location>
</feature>